<sequence length="288" mass="32763">MTAKEDLYTLPRNKSESSRLDLQHRLITTNAGFLLHPIIAAQLPKDAKIADIGTGTGAWIEDLASLPTTPPTWTFHGYDISNSQFPSHGNEKCSYSILNILSEEMPDELIGAFDLVHLRYLILALTEKDWETVAKNVLKLLKPGGWIQWFESDFDIHMIQSSPNTSSSACTDLYSAVLELSREQGKIIPNFGLKDVMVRNGGFVDVKEEVFATDRVSETRSETSRMALRALRDIAKVGIKRRAEKWREDEGWVERKYEEAMREEEKGVYLRWDMHCVVGRKAFLPTTQ</sequence>
<protein>
    <submittedName>
        <fullName evidence="2">N-methyltransferase tcpN</fullName>
    </submittedName>
</protein>
<feature type="domain" description="Methyltransferase type 12" evidence="1">
    <location>
        <begin position="51"/>
        <end position="147"/>
    </location>
</feature>
<organism evidence="2 3">
    <name type="scientific">Pseudocercospora fuligena</name>
    <dbReference type="NCBI Taxonomy" id="685502"/>
    <lineage>
        <taxon>Eukaryota</taxon>
        <taxon>Fungi</taxon>
        <taxon>Dikarya</taxon>
        <taxon>Ascomycota</taxon>
        <taxon>Pezizomycotina</taxon>
        <taxon>Dothideomycetes</taxon>
        <taxon>Dothideomycetidae</taxon>
        <taxon>Mycosphaerellales</taxon>
        <taxon>Mycosphaerellaceae</taxon>
        <taxon>Pseudocercospora</taxon>
    </lineage>
</organism>
<evidence type="ECO:0000313" key="3">
    <source>
        <dbReference type="Proteomes" id="UP000660729"/>
    </source>
</evidence>
<comment type="caution">
    <text evidence="2">The sequence shown here is derived from an EMBL/GenBank/DDBJ whole genome shotgun (WGS) entry which is preliminary data.</text>
</comment>
<proteinExistence type="predicted"/>
<dbReference type="Proteomes" id="UP000660729">
    <property type="component" value="Unassembled WGS sequence"/>
</dbReference>
<dbReference type="InterPro" id="IPR029063">
    <property type="entry name" value="SAM-dependent_MTases_sf"/>
</dbReference>
<dbReference type="Gene3D" id="3.40.50.150">
    <property type="entry name" value="Vaccinia Virus protein VP39"/>
    <property type="match status" value="1"/>
</dbReference>
<dbReference type="EMBL" id="JABCIY010000015">
    <property type="protein sequence ID" value="KAF7197392.1"/>
    <property type="molecule type" value="Genomic_DNA"/>
</dbReference>
<dbReference type="CDD" id="cd02440">
    <property type="entry name" value="AdoMet_MTases"/>
    <property type="match status" value="1"/>
</dbReference>
<dbReference type="SUPFAM" id="SSF53335">
    <property type="entry name" value="S-adenosyl-L-methionine-dependent methyltransferases"/>
    <property type="match status" value="1"/>
</dbReference>
<keyword evidence="3" id="KW-1185">Reference proteome</keyword>
<reference evidence="2" key="1">
    <citation type="submission" date="2020-04" db="EMBL/GenBank/DDBJ databases">
        <title>Draft genome resource of the tomato pathogen Pseudocercospora fuligena.</title>
        <authorList>
            <person name="Zaccaron A."/>
        </authorList>
    </citation>
    <scope>NUCLEOTIDE SEQUENCE</scope>
    <source>
        <strain evidence="2">PF001</strain>
    </source>
</reference>
<dbReference type="AlphaFoldDB" id="A0A8H6RUZ7"/>
<dbReference type="GO" id="GO:0008168">
    <property type="term" value="F:methyltransferase activity"/>
    <property type="evidence" value="ECO:0007669"/>
    <property type="project" value="UniProtKB-KW"/>
</dbReference>
<evidence type="ECO:0000313" key="2">
    <source>
        <dbReference type="EMBL" id="KAF7197392.1"/>
    </source>
</evidence>
<dbReference type="GO" id="GO:0032259">
    <property type="term" value="P:methylation"/>
    <property type="evidence" value="ECO:0007669"/>
    <property type="project" value="UniProtKB-KW"/>
</dbReference>
<dbReference type="Pfam" id="PF08242">
    <property type="entry name" value="Methyltransf_12"/>
    <property type="match status" value="1"/>
</dbReference>
<evidence type="ECO:0000259" key="1">
    <source>
        <dbReference type="Pfam" id="PF08242"/>
    </source>
</evidence>
<accession>A0A8H6RUZ7</accession>
<dbReference type="InterPro" id="IPR013217">
    <property type="entry name" value="Methyltransf_12"/>
</dbReference>
<gene>
    <name evidence="2" type="ORF">HII31_01202</name>
</gene>
<name>A0A8H6RUZ7_9PEZI</name>
<keyword evidence="2" id="KW-0808">Transferase</keyword>
<dbReference type="OrthoDB" id="417697at2759"/>
<keyword evidence="2" id="KW-0489">Methyltransferase</keyword>